<dbReference type="PANTHER" id="PTHR33327:SF3">
    <property type="entry name" value="RNA-DIRECTED DNA POLYMERASE"/>
    <property type="match status" value="1"/>
</dbReference>
<evidence type="ECO:0000313" key="1">
    <source>
        <dbReference type="EMBL" id="KAF6212244.1"/>
    </source>
</evidence>
<dbReference type="InterPro" id="IPR043504">
    <property type="entry name" value="Peptidase_S1_PA_chymotrypsin"/>
</dbReference>
<proteinExistence type="predicted"/>
<name>A0A8S9XUG7_APOLU</name>
<gene>
    <name evidence="1" type="ORF">GE061_012765</name>
</gene>
<accession>A0A8S9XUG7</accession>
<dbReference type="AlphaFoldDB" id="A0A8S9XUG7"/>
<sequence>MFLQRLPANVRAILASSSDPLDTLASMADKILEFSPSHSHAVYAVGSANTSDDRFSRLEAQVAQISEALAELKFRGRASFQVIQPVYKDDSELYVEWKKPKPEEYDKLLKTDGAKYVGNLFAGRAEFPFLVDVRSENSDPEENWAVGNLITAWHVVTSCRALKEYVGEKALYPNGTEYTVVTSRERSNVRVNFAPSYLWENHPREIQKKLNPVFNIRNTTYYLESGTRLAKEIHFHQDCGKALSYDLGLVRLQNSINPLPPVIQFMKLYWRRIDVTNQMVVQDFNLTEQEDEKRVCYIASYGRGWLNWKTDQENFVVDYKVKYRAYFEKIETCFEAAFFFQLEAEQTIGKNLPKYPLDYYNPSAPVNKEVDERNTYCMITRAKVGNVCDHDRGAPLVCDGLVNGFVVRGTQLQYCSNLLPMPFLVVRATVMHAYYTQAVAGVIERGKGGYSNVKNFNQSPPLFHRTEEEDVKQKRWDLTILKKNERGTYQRPRRERE</sequence>
<evidence type="ECO:0008006" key="3">
    <source>
        <dbReference type="Google" id="ProtNLM"/>
    </source>
</evidence>
<dbReference type="Proteomes" id="UP000466442">
    <property type="component" value="Unassembled WGS sequence"/>
</dbReference>
<keyword evidence="2" id="KW-1185">Reference proteome</keyword>
<dbReference type="OrthoDB" id="6589648at2759"/>
<dbReference type="SUPFAM" id="SSF50494">
    <property type="entry name" value="Trypsin-like serine proteases"/>
    <property type="match status" value="1"/>
</dbReference>
<dbReference type="InterPro" id="IPR009003">
    <property type="entry name" value="Peptidase_S1_PA"/>
</dbReference>
<protein>
    <recommendedName>
        <fullName evidence="3">Peptidase S1 domain-containing protein</fullName>
    </recommendedName>
</protein>
<dbReference type="PANTHER" id="PTHR33327">
    <property type="entry name" value="ENDONUCLEASE"/>
    <property type="match status" value="1"/>
</dbReference>
<organism evidence="1 2">
    <name type="scientific">Apolygus lucorum</name>
    <name type="common">Small green plant bug</name>
    <name type="synonym">Lygocoris lucorum</name>
    <dbReference type="NCBI Taxonomy" id="248454"/>
    <lineage>
        <taxon>Eukaryota</taxon>
        <taxon>Metazoa</taxon>
        <taxon>Ecdysozoa</taxon>
        <taxon>Arthropoda</taxon>
        <taxon>Hexapoda</taxon>
        <taxon>Insecta</taxon>
        <taxon>Pterygota</taxon>
        <taxon>Neoptera</taxon>
        <taxon>Paraneoptera</taxon>
        <taxon>Hemiptera</taxon>
        <taxon>Heteroptera</taxon>
        <taxon>Panheteroptera</taxon>
        <taxon>Cimicomorpha</taxon>
        <taxon>Miridae</taxon>
        <taxon>Mirini</taxon>
        <taxon>Apolygus</taxon>
    </lineage>
</organism>
<evidence type="ECO:0000313" key="2">
    <source>
        <dbReference type="Proteomes" id="UP000466442"/>
    </source>
</evidence>
<dbReference type="EMBL" id="WIXP02000004">
    <property type="protein sequence ID" value="KAF6212244.1"/>
    <property type="molecule type" value="Genomic_DNA"/>
</dbReference>
<reference evidence="1" key="1">
    <citation type="journal article" date="2021" name="Mol. Ecol. Resour.">
        <title>Apolygus lucorum genome provides insights into omnivorousness and mesophyll feeding.</title>
        <authorList>
            <person name="Liu Y."/>
            <person name="Liu H."/>
            <person name="Wang H."/>
            <person name="Huang T."/>
            <person name="Liu B."/>
            <person name="Yang B."/>
            <person name="Yin L."/>
            <person name="Li B."/>
            <person name="Zhang Y."/>
            <person name="Zhang S."/>
            <person name="Jiang F."/>
            <person name="Zhang X."/>
            <person name="Ren Y."/>
            <person name="Wang B."/>
            <person name="Wang S."/>
            <person name="Lu Y."/>
            <person name="Wu K."/>
            <person name="Fan W."/>
            <person name="Wang G."/>
        </authorList>
    </citation>
    <scope>NUCLEOTIDE SEQUENCE</scope>
    <source>
        <strain evidence="1">12Hb</strain>
    </source>
</reference>
<dbReference type="Gene3D" id="2.40.10.10">
    <property type="entry name" value="Trypsin-like serine proteases"/>
    <property type="match status" value="1"/>
</dbReference>
<comment type="caution">
    <text evidence="1">The sequence shown here is derived from an EMBL/GenBank/DDBJ whole genome shotgun (WGS) entry which is preliminary data.</text>
</comment>